<evidence type="ECO:0000313" key="2">
    <source>
        <dbReference type="Proteomes" id="UP000032142"/>
    </source>
</evidence>
<gene>
    <name evidence="1" type="ORF">F383_13964</name>
</gene>
<sequence>MQLYKINILHLGHQIQYQYHFFSSCLYRYP</sequence>
<proteinExistence type="predicted"/>
<dbReference type="AlphaFoldDB" id="A0A0B0MBI4"/>
<organism evidence="1 2">
    <name type="scientific">Gossypium arboreum</name>
    <name type="common">Tree cotton</name>
    <name type="synonym">Gossypium nanking</name>
    <dbReference type="NCBI Taxonomy" id="29729"/>
    <lineage>
        <taxon>Eukaryota</taxon>
        <taxon>Viridiplantae</taxon>
        <taxon>Streptophyta</taxon>
        <taxon>Embryophyta</taxon>
        <taxon>Tracheophyta</taxon>
        <taxon>Spermatophyta</taxon>
        <taxon>Magnoliopsida</taxon>
        <taxon>eudicotyledons</taxon>
        <taxon>Gunneridae</taxon>
        <taxon>Pentapetalae</taxon>
        <taxon>rosids</taxon>
        <taxon>malvids</taxon>
        <taxon>Malvales</taxon>
        <taxon>Malvaceae</taxon>
        <taxon>Malvoideae</taxon>
        <taxon>Gossypium</taxon>
    </lineage>
</organism>
<protein>
    <submittedName>
        <fullName evidence="1">Uncharacterized protein</fullName>
    </submittedName>
</protein>
<keyword evidence="2" id="KW-1185">Reference proteome</keyword>
<name>A0A0B0MBI4_GOSAR</name>
<evidence type="ECO:0000313" key="1">
    <source>
        <dbReference type="EMBL" id="KHF97706.1"/>
    </source>
</evidence>
<accession>A0A0B0MBI4</accession>
<reference evidence="2" key="1">
    <citation type="submission" date="2014-09" db="EMBL/GenBank/DDBJ databases">
        <authorList>
            <person name="Mudge J."/>
            <person name="Ramaraj T."/>
            <person name="Lindquist I.E."/>
            <person name="Bharti A.K."/>
            <person name="Sundararajan A."/>
            <person name="Cameron C.T."/>
            <person name="Woodward J.E."/>
            <person name="May G.D."/>
            <person name="Brubaker C."/>
            <person name="Broadhvest J."/>
            <person name="Wilkins T.A."/>
        </authorList>
    </citation>
    <scope>NUCLEOTIDE SEQUENCE</scope>
    <source>
        <strain evidence="2">cv. AKA8401</strain>
    </source>
</reference>
<dbReference type="EMBL" id="JRRC01015285">
    <property type="protein sequence ID" value="KHF97706.1"/>
    <property type="molecule type" value="Genomic_DNA"/>
</dbReference>
<comment type="caution">
    <text evidence="1">The sequence shown here is derived from an EMBL/GenBank/DDBJ whole genome shotgun (WGS) entry which is preliminary data.</text>
</comment>
<dbReference type="Proteomes" id="UP000032142">
    <property type="component" value="Unassembled WGS sequence"/>
</dbReference>
<dbReference type="PROSITE" id="PS51257">
    <property type="entry name" value="PROKAR_LIPOPROTEIN"/>
    <property type="match status" value="1"/>
</dbReference>